<dbReference type="Proteomes" id="UP000027180">
    <property type="component" value="Plasmid pRetIE4771d"/>
</dbReference>
<proteinExistence type="inferred from homology"/>
<dbReference type="PANTHER" id="PTHR43005">
    <property type="entry name" value="BLR7065 PROTEIN"/>
    <property type="match status" value="1"/>
</dbReference>
<evidence type="ECO:0000256" key="5">
    <source>
        <dbReference type="ARBA" id="ARBA00022989"/>
    </source>
</evidence>
<accession>A0A060IC48</accession>
<keyword evidence="4 7" id="KW-0812">Transmembrane</keyword>
<feature type="transmembrane region" description="Helical" evidence="7">
    <location>
        <begin position="81"/>
        <end position="108"/>
    </location>
</feature>
<keyword evidence="6 7" id="KW-0472">Membrane</keyword>
<keyword evidence="9" id="KW-0614">Plasmid</keyword>
<sequence>MSPIAIEADGPPQSRTFMRRFAGAPLPWIMPVIIVIGIFYLYPVIDVFRLSFTNATLIGDNQDYTLGSITNALSSPQLPDILWATLIFVGGSVIGQQILGLAVAVTVIRGEKRGLFGTTILRTTALVAWVVPGIAGGIIWQMLFSEAPYGALNSILRLMHMPTVAWLSDPAIAPWSTLISNIWRGTAFSMVVMYAALKAIDPSLYEAAEVDGATASQQFFFVTLPQLRAAILVNMILITIQTVNTFDAIIRLTGGGPGRATEVISLYVFNIVFRNYDLSGGSVLSVLMLIISLGLAFIYASFLPKEEEQ</sequence>
<feature type="domain" description="ABC transmembrane type-1" evidence="8">
    <location>
        <begin position="82"/>
        <end position="299"/>
    </location>
</feature>
<dbReference type="RefSeq" id="WP_040142333.1">
    <property type="nucleotide sequence ID" value="NZ_CP006990.1"/>
</dbReference>
<feature type="transmembrane region" description="Helical" evidence="7">
    <location>
        <begin position="21"/>
        <end position="42"/>
    </location>
</feature>
<evidence type="ECO:0000256" key="6">
    <source>
        <dbReference type="ARBA" id="ARBA00023136"/>
    </source>
</evidence>
<dbReference type="PROSITE" id="PS50928">
    <property type="entry name" value="ABC_TM1"/>
    <property type="match status" value="1"/>
</dbReference>
<protein>
    <submittedName>
        <fullName evidence="9">ABC transporter permease protein</fullName>
    </submittedName>
</protein>
<evidence type="ECO:0000259" key="8">
    <source>
        <dbReference type="PROSITE" id="PS50928"/>
    </source>
</evidence>
<comment type="similarity">
    <text evidence="7">Belongs to the binding-protein-dependent transport system permease family.</text>
</comment>
<evidence type="ECO:0000256" key="3">
    <source>
        <dbReference type="ARBA" id="ARBA00022475"/>
    </source>
</evidence>
<reference evidence="9 10" key="1">
    <citation type="submission" date="2013-12" db="EMBL/GenBank/DDBJ databases">
        <title>Complete genome sequence of Rhizobium etli bv. mimosae IE4771.</title>
        <authorList>
            <person name="Bustos P."/>
            <person name="Santamaria R.I."/>
            <person name="Lozano L."/>
            <person name="Ormeno-Orrillo E."/>
            <person name="Rogel M.A."/>
            <person name="Romero D."/>
            <person name="Cevallos M.A."/>
            <person name="Martinez-Romero E."/>
            <person name="Gonzalez V."/>
        </authorList>
    </citation>
    <scope>NUCLEOTIDE SEQUENCE [LARGE SCALE GENOMIC DNA]</scope>
    <source>
        <strain evidence="9 10">IE4771</strain>
        <plasmid evidence="10">Plasmid pRetIE4771d</plasmid>
    </source>
</reference>
<dbReference type="AlphaFoldDB" id="A0A060IC48"/>
<dbReference type="GO" id="GO:0005886">
    <property type="term" value="C:plasma membrane"/>
    <property type="evidence" value="ECO:0007669"/>
    <property type="project" value="UniProtKB-SubCell"/>
</dbReference>
<dbReference type="SUPFAM" id="SSF161098">
    <property type="entry name" value="MetI-like"/>
    <property type="match status" value="1"/>
</dbReference>
<feature type="transmembrane region" description="Helical" evidence="7">
    <location>
        <begin position="120"/>
        <end position="143"/>
    </location>
</feature>
<organism evidence="9 10">
    <name type="scientific">Rhizobium etli bv. mimosae str. IE4771</name>
    <dbReference type="NCBI Taxonomy" id="1432050"/>
    <lineage>
        <taxon>Bacteria</taxon>
        <taxon>Pseudomonadati</taxon>
        <taxon>Pseudomonadota</taxon>
        <taxon>Alphaproteobacteria</taxon>
        <taxon>Hyphomicrobiales</taxon>
        <taxon>Rhizobiaceae</taxon>
        <taxon>Rhizobium/Agrobacterium group</taxon>
        <taxon>Rhizobium</taxon>
    </lineage>
</organism>
<dbReference type="KEGG" id="rei:IE4771_PD00665"/>
<evidence type="ECO:0000313" key="10">
    <source>
        <dbReference type="Proteomes" id="UP000027180"/>
    </source>
</evidence>
<dbReference type="EMBL" id="CP006990">
    <property type="protein sequence ID" value="AIC31219.1"/>
    <property type="molecule type" value="Genomic_DNA"/>
</dbReference>
<name>A0A060IC48_RHIET</name>
<feature type="transmembrane region" description="Helical" evidence="7">
    <location>
        <begin position="163"/>
        <end position="183"/>
    </location>
</feature>
<keyword evidence="3" id="KW-1003">Cell membrane</keyword>
<comment type="subcellular location">
    <subcellularLocation>
        <location evidence="1 7">Cell membrane</location>
        <topology evidence="1 7">Multi-pass membrane protein</topology>
    </subcellularLocation>
</comment>
<geneLocation type="plasmid" evidence="9 10">
    <name>pRetIE4771d</name>
</geneLocation>
<dbReference type="Pfam" id="PF00528">
    <property type="entry name" value="BPD_transp_1"/>
    <property type="match status" value="1"/>
</dbReference>
<dbReference type="InterPro" id="IPR035906">
    <property type="entry name" value="MetI-like_sf"/>
</dbReference>
<evidence type="ECO:0000256" key="2">
    <source>
        <dbReference type="ARBA" id="ARBA00022448"/>
    </source>
</evidence>
<keyword evidence="5 7" id="KW-1133">Transmembrane helix</keyword>
<keyword evidence="2 7" id="KW-0813">Transport</keyword>
<dbReference type="InterPro" id="IPR000515">
    <property type="entry name" value="MetI-like"/>
</dbReference>
<feature type="transmembrane region" description="Helical" evidence="7">
    <location>
        <begin position="283"/>
        <end position="302"/>
    </location>
</feature>
<gene>
    <name evidence="9" type="ORF">IE4771_PD00665</name>
</gene>
<evidence type="ECO:0000256" key="4">
    <source>
        <dbReference type="ARBA" id="ARBA00022692"/>
    </source>
</evidence>
<dbReference type="PANTHER" id="PTHR43005:SF1">
    <property type="entry name" value="SPERMIDINE_PUTRESCINE TRANSPORT SYSTEM PERMEASE PROTEIN"/>
    <property type="match status" value="1"/>
</dbReference>
<dbReference type="Gene3D" id="1.10.3720.10">
    <property type="entry name" value="MetI-like"/>
    <property type="match status" value="1"/>
</dbReference>
<evidence type="ECO:0000256" key="7">
    <source>
        <dbReference type="RuleBase" id="RU363032"/>
    </source>
</evidence>
<dbReference type="GO" id="GO:0055085">
    <property type="term" value="P:transmembrane transport"/>
    <property type="evidence" value="ECO:0007669"/>
    <property type="project" value="InterPro"/>
</dbReference>
<evidence type="ECO:0000256" key="1">
    <source>
        <dbReference type="ARBA" id="ARBA00004651"/>
    </source>
</evidence>
<dbReference type="OrthoDB" id="9805778at2"/>
<dbReference type="HOGENOM" id="CLU_016047_0_3_5"/>
<dbReference type="CDD" id="cd06261">
    <property type="entry name" value="TM_PBP2"/>
    <property type="match status" value="1"/>
</dbReference>
<evidence type="ECO:0000313" key="9">
    <source>
        <dbReference type="EMBL" id="AIC31219.1"/>
    </source>
</evidence>